<evidence type="ECO:0000256" key="1">
    <source>
        <dbReference type="SAM" id="MobiDB-lite"/>
    </source>
</evidence>
<organism evidence="2">
    <name type="scientific">marine sediment metagenome</name>
    <dbReference type="NCBI Taxonomy" id="412755"/>
    <lineage>
        <taxon>unclassified sequences</taxon>
        <taxon>metagenomes</taxon>
        <taxon>ecological metagenomes</taxon>
    </lineage>
</organism>
<sequence length="69" mass="6062">MGSAGGGAGGGGGEVSGTTRGTGGGGGGGGAANYGGGWIKLYATVSLNITGNIYAKGKDNAAGNGANGG</sequence>
<dbReference type="AlphaFoldDB" id="X1KX18"/>
<feature type="non-terminal residue" evidence="2">
    <location>
        <position position="69"/>
    </location>
</feature>
<comment type="caution">
    <text evidence="2">The sequence shown here is derived from an EMBL/GenBank/DDBJ whole genome shotgun (WGS) entry which is preliminary data.</text>
</comment>
<name>X1KX18_9ZZZZ</name>
<protein>
    <submittedName>
        <fullName evidence="2">Uncharacterized protein</fullName>
    </submittedName>
</protein>
<gene>
    <name evidence="2" type="ORF">S06H3_22065</name>
</gene>
<accession>X1KX18</accession>
<dbReference type="EMBL" id="BARV01011712">
    <property type="protein sequence ID" value="GAI11253.1"/>
    <property type="molecule type" value="Genomic_DNA"/>
</dbReference>
<reference evidence="2" key="1">
    <citation type="journal article" date="2014" name="Front. Microbiol.">
        <title>High frequency of phylogenetically diverse reductive dehalogenase-homologous genes in deep subseafloor sedimentary metagenomes.</title>
        <authorList>
            <person name="Kawai M."/>
            <person name="Futagami T."/>
            <person name="Toyoda A."/>
            <person name="Takaki Y."/>
            <person name="Nishi S."/>
            <person name="Hori S."/>
            <person name="Arai W."/>
            <person name="Tsubouchi T."/>
            <person name="Morono Y."/>
            <person name="Uchiyama I."/>
            <person name="Ito T."/>
            <person name="Fujiyama A."/>
            <person name="Inagaki F."/>
            <person name="Takami H."/>
        </authorList>
    </citation>
    <scope>NUCLEOTIDE SEQUENCE</scope>
    <source>
        <strain evidence="2">Expedition CK06-06</strain>
    </source>
</reference>
<feature type="region of interest" description="Disordered" evidence="1">
    <location>
        <begin position="1"/>
        <end position="27"/>
    </location>
</feature>
<evidence type="ECO:0000313" key="2">
    <source>
        <dbReference type="EMBL" id="GAI11253.1"/>
    </source>
</evidence>
<proteinExistence type="predicted"/>